<comment type="similarity">
    <text evidence="2 9">Belongs to the G-protein coupled receptor 1 family.</text>
</comment>
<dbReference type="SUPFAM" id="SSF81321">
    <property type="entry name" value="Family A G protein-coupled receptor-like"/>
    <property type="match status" value="1"/>
</dbReference>
<name>A0ABP1PYF1_9HEXA</name>
<feature type="transmembrane region" description="Helical" evidence="10">
    <location>
        <begin position="304"/>
        <end position="329"/>
    </location>
</feature>
<dbReference type="PRINTS" id="PR00237">
    <property type="entry name" value="GPCRRHODOPSN"/>
</dbReference>
<feature type="transmembrane region" description="Helical" evidence="10">
    <location>
        <begin position="164"/>
        <end position="182"/>
    </location>
</feature>
<keyword evidence="8 9" id="KW-0807">Transducer</keyword>
<comment type="subcellular location">
    <subcellularLocation>
        <location evidence="1">Membrane</location>
        <topology evidence="1">Multi-pass membrane protein</topology>
    </subcellularLocation>
</comment>
<dbReference type="InterPro" id="IPR017452">
    <property type="entry name" value="GPCR_Rhodpsn_7TM"/>
</dbReference>
<dbReference type="InterPro" id="IPR000276">
    <property type="entry name" value="GPCR_Rhodpsn"/>
</dbReference>
<keyword evidence="13" id="KW-1185">Reference proteome</keyword>
<sequence length="415" mass="46608">MKESTGISFSNSSKLQLPLQVINDLNTIQKTLLVESDYELTEANFTAEMESSTEWGQNETNTTEANTELWWGEHGEETLRHSRTVTLILLVAYILILIIGVVGNSLVVCVVLRSPRMRTVTNLFILNLAIADLLVVLFCLPPTLLSNILIPWVLGWWMCKTVPYIQGVSVCASVYSLVAVSLDRCSAILFPLAGGFTKRKARGIIVIIWCISCALAMPWALYFEIVAPDPENHPNMEFCLENWPEGLDGDLYFLIGNLLLCYLFPLSLVSLCYILIWVRVSYRQVPTDSAAALQKVHRKAKIGVLKMLIVVVLVFLLSWLPLYALFARIKLGNPLEPWEENLISIATPIAQWLGSSNSCINPILYAFLNVKFRRAFQSLLPQCFHAKHPSHLSTTKSSLLHRPQTSLYHMNTTGV</sequence>
<evidence type="ECO:0000259" key="11">
    <source>
        <dbReference type="PROSITE" id="PS50262"/>
    </source>
</evidence>
<evidence type="ECO:0000256" key="3">
    <source>
        <dbReference type="ARBA" id="ARBA00022692"/>
    </source>
</evidence>
<feature type="transmembrane region" description="Helical" evidence="10">
    <location>
        <begin position="251"/>
        <end position="276"/>
    </location>
</feature>
<evidence type="ECO:0000256" key="5">
    <source>
        <dbReference type="ARBA" id="ARBA00023040"/>
    </source>
</evidence>
<gene>
    <name evidence="12" type="ORF">ODALV1_LOCUS5237</name>
</gene>
<dbReference type="EMBL" id="CAXLJM020000015">
    <property type="protein sequence ID" value="CAL8082534.1"/>
    <property type="molecule type" value="Genomic_DNA"/>
</dbReference>
<evidence type="ECO:0000256" key="2">
    <source>
        <dbReference type="ARBA" id="ARBA00010663"/>
    </source>
</evidence>
<dbReference type="PROSITE" id="PS00237">
    <property type="entry name" value="G_PROTEIN_RECEP_F1_1"/>
    <property type="match status" value="1"/>
</dbReference>
<proteinExistence type="inferred from homology"/>
<accession>A0ABP1PYF1</accession>
<dbReference type="Pfam" id="PF00001">
    <property type="entry name" value="7tm_1"/>
    <property type="match status" value="1"/>
</dbReference>
<feature type="transmembrane region" description="Helical" evidence="10">
    <location>
        <begin position="87"/>
        <end position="112"/>
    </location>
</feature>
<evidence type="ECO:0000313" key="12">
    <source>
        <dbReference type="EMBL" id="CAL8082534.1"/>
    </source>
</evidence>
<dbReference type="PROSITE" id="PS50262">
    <property type="entry name" value="G_PROTEIN_RECEP_F1_2"/>
    <property type="match status" value="1"/>
</dbReference>
<dbReference type="InterPro" id="IPR000611">
    <property type="entry name" value="NPY_rcpt"/>
</dbReference>
<reference evidence="12 13" key="1">
    <citation type="submission" date="2024-08" db="EMBL/GenBank/DDBJ databases">
        <authorList>
            <person name="Cucini C."/>
            <person name="Frati F."/>
        </authorList>
    </citation>
    <scope>NUCLEOTIDE SEQUENCE [LARGE SCALE GENOMIC DNA]</scope>
</reference>
<feature type="transmembrane region" description="Helical" evidence="10">
    <location>
        <begin position="203"/>
        <end position="222"/>
    </location>
</feature>
<evidence type="ECO:0000256" key="9">
    <source>
        <dbReference type="RuleBase" id="RU000688"/>
    </source>
</evidence>
<feature type="domain" description="G-protein coupled receptors family 1 profile" evidence="11">
    <location>
        <begin position="103"/>
        <end position="365"/>
    </location>
</feature>
<evidence type="ECO:0000313" key="13">
    <source>
        <dbReference type="Proteomes" id="UP001642540"/>
    </source>
</evidence>
<keyword evidence="4 10" id="KW-1133">Transmembrane helix</keyword>
<keyword evidence="6 10" id="KW-0472">Membrane</keyword>
<feature type="transmembrane region" description="Helical" evidence="10">
    <location>
        <begin position="124"/>
        <end position="144"/>
    </location>
</feature>
<keyword evidence="7 9" id="KW-0675">Receptor</keyword>
<evidence type="ECO:0000256" key="8">
    <source>
        <dbReference type="ARBA" id="ARBA00023224"/>
    </source>
</evidence>
<comment type="caution">
    <text evidence="12">The sequence shown here is derived from an EMBL/GenBank/DDBJ whole genome shotgun (WGS) entry which is preliminary data.</text>
</comment>
<organism evidence="12 13">
    <name type="scientific">Orchesella dallaii</name>
    <dbReference type="NCBI Taxonomy" id="48710"/>
    <lineage>
        <taxon>Eukaryota</taxon>
        <taxon>Metazoa</taxon>
        <taxon>Ecdysozoa</taxon>
        <taxon>Arthropoda</taxon>
        <taxon>Hexapoda</taxon>
        <taxon>Collembola</taxon>
        <taxon>Entomobryomorpha</taxon>
        <taxon>Entomobryoidea</taxon>
        <taxon>Orchesellidae</taxon>
        <taxon>Orchesellinae</taxon>
        <taxon>Orchesella</taxon>
    </lineage>
</organism>
<evidence type="ECO:0000256" key="1">
    <source>
        <dbReference type="ARBA" id="ARBA00004141"/>
    </source>
</evidence>
<dbReference type="PANTHER" id="PTHR45695:SF22">
    <property type="entry name" value="G-PROTEIN COUPLED RECEPTORS FAMILY 1 PROFILE DOMAIN-CONTAINING PROTEIN"/>
    <property type="match status" value="1"/>
</dbReference>
<keyword evidence="5 9" id="KW-0297">G-protein coupled receptor</keyword>
<evidence type="ECO:0000256" key="10">
    <source>
        <dbReference type="SAM" id="Phobius"/>
    </source>
</evidence>
<evidence type="ECO:0000256" key="4">
    <source>
        <dbReference type="ARBA" id="ARBA00022989"/>
    </source>
</evidence>
<dbReference type="PANTHER" id="PTHR45695">
    <property type="entry name" value="LEUCOKININ RECEPTOR-RELATED"/>
    <property type="match status" value="1"/>
</dbReference>
<dbReference type="Proteomes" id="UP001642540">
    <property type="component" value="Unassembled WGS sequence"/>
</dbReference>
<dbReference type="CDD" id="cd14993">
    <property type="entry name" value="7tmA_CCKR-like"/>
    <property type="match status" value="1"/>
</dbReference>
<dbReference type="PRINTS" id="PR01012">
    <property type="entry name" value="NRPEPTIDEYR"/>
</dbReference>
<evidence type="ECO:0000256" key="7">
    <source>
        <dbReference type="ARBA" id="ARBA00023170"/>
    </source>
</evidence>
<dbReference type="Gene3D" id="1.20.1070.10">
    <property type="entry name" value="Rhodopsin 7-helix transmembrane proteins"/>
    <property type="match status" value="1"/>
</dbReference>
<dbReference type="SMART" id="SM01381">
    <property type="entry name" value="7TM_GPCR_Srsx"/>
    <property type="match status" value="1"/>
</dbReference>
<protein>
    <recommendedName>
        <fullName evidence="11">G-protein coupled receptors family 1 profile domain-containing protein</fullName>
    </recommendedName>
</protein>
<evidence type="ECO:0000256" key="6">
    <source>
        <dbReference type="ARBA" id="ARBA00023136"/>
    </source>
</evidence>
<keyword evidence="3 9" id="KW-0812">Transmembrane</keyword>